<accession>E1ZNU2</accession>
<evidence type="ECO:0000259" key="1">
    <source>
        <dbReference type="PROSITE" id="PS50011"/>
    </source>
</evidence>
<reference evidence="2 3" key="1">
    <citation type="journal article" date="2010" name="Plant Cell">
        <title>The Chlorella variabilis NC64A genome reveals adaptation to photosymbiosis, coevolution with viruses, and cryptic sex.</title>
        <authorList>
            <person name="Blanc G."/>
            <person name="Duncan G."/>
            <person name="Agarkova I."/>
            <person name="Borodovsky M."/>
            <person name="Gurnon J."/>
            <person name="Kuo A."/>
            <person name="Lindquist E."/>
            <person name="Lucas S."/>
            <person name="Pangilinan J."/>
            <person name="Polle J."/>
            <person name="Salamov A."/>
            <person name="Terry A."/>
            <person name="Yamada T."/>
            <person name="Dunigan D.D."/>
            <person name="Grigoriev I.V."/>
            <person name="Claverie J.M."/>
            <person name="Van Etten J.L."/>
        </authorList>
    </citation>
    <scope>NUCLEOTIDE SEQUENCE [LARGE SCALE GENOMIC DNA]</scope>
    <source>
        <strain evidence="2 3">NC64A</strain>
    </source>
</reference>
<dbReference type="GO" id="GO:0004672">
    <property type="term" value="F:protein kinase activity"/>
    <property type="evidence" value="ECO:0007669"/>
    <property type="project" value="InterPro"/>
</dbReference>
<dbReference type="InterPro" id="IPR008271">
    <property type="entry name" value="Ser/Thr_kinase_AS"/>
</dbReference>
<feature type="domain" description="Protein kinase" evidence="1">
    <location>
        <begin position="1"/>
        <end position="126"/>
    </location>
</feature>
<dbReference type="InterPro" id="IPR011009">
    <property type="entry name" value="Kinase-like_dom_sf"/>
</dbReference>
<dbReference type="PROSITE" id="PS50011">
    <property type="entry name" value="PROTEIN_KINASE_DOM"/>
    <property type="match status" value="1"/>
</dbReference>
<dbReference type="GO" id="GO:0005737">
    <property type="term" value="C:cytoplasm"/>
    <property type="evidence" value="ECO:0007669"/>
    <property type="project" value="TreeGrafter"/>
</dbReference>
<dbReference type="PANTHER" id="PTHR23257:SF946">
    <property type="entry name" value="DUAL SPECIFICITY PROTEIN KINASE ZAK2-RELATED"/>
    <property type="match status" value="1"/>
</dbReference>
<dbReference type="OrthoDB" id="339325at2759"/>
<dbReference type="InParanoid" id="E1ZNU2"/>
<dbReference type="PANTHER" id="PTHR23257">
    <property type="entry name" value="SERINE-THREONINE PROTEIN KINASE"/>
    <property type="match status" value="1"/>
</dbReference>
<sequence length="126" mass="13816">MAKRLPRLVRLPPSLPQEAGVMVRMRHPNLVSFMGLCVVPPCILTGKPKRVTLAHSALHERCHVLFAGSLMPSGMRCCQAADAARGMLYLHTATPAIIHRDVKSPNLLVDDAWRCKVTHLMDAASS</sequence>
<dbReference type="InterPro" id="IPR050167">
    <property type="entry name" value="Ser_Thr_protein_kinase"/>
</dbReference>
<dbReference type="Gene3D" id="1.10.510.10">
    <property type="entry name" value="Transferase(Phosphotransferase) domain 1"/>
    <property type="match status" value="1"/>
</dbReference>
<evidence type="ECO:0000313" key="3">
    <source>
        <dbReference type="Proteomes" id="UP000008141"/>
    </source>
</evidence>
<keyword evidence="3" id="KW-1185">Reference proteome</keyword>
<dbReference type="RefSeq" id="XP_005844574.1">
    <property type="nucleotide sequence ID" value="XM_005844512.1"/>
</dbReference>
<dbReference type="Pfam" id="PF07714">
    <property type="entry name" value="PK_Tyr_Ser-Thr"/>
    <property type="match status" value="1"/>
</dbReference>
<protein>
    <recommendedName>
        <fullName evidence="1">Protein kinase domain-containing protein</fullName>
    </recommendedName>
</protein>
<dbReference type="GO" id="GO:0007165">
    <property type="term" value="P:signal transduction"/>
    <property type="evidence" value="ECO:0007669"/>
    <property type="project" value="TreeGrafter"/>
</dbReference>
<dbReference type="eggNOG" id="KOG0192">
    <property type="taxonomic scope" value="Eukaryota"/>
</dbReference>
<dbReference type="STRING" id="554065.E1ZNU2"/>
<dbReference type="SUPFAM" id="SSF56112">
    <property type="entry name" value="Protein kinase-like (PK-like)"/>
    <property type="match status" value="1"/>
</dbReference>
<dbReference type="GO" id="GO:0005524">
    <property type="term" value="F:ATP binding"/>
    <property type="evidence" value="ECO:0007669"/>
    <property type="project" value="InterPro"/>
</dbReference>
<dbReference type="InterPro" id="IPR000719">
    <property type="entry name" value="Prot_kinase_dom"/>
</dbReference>
<dbReference type="KEGG" id="cvr:CHLNCDRAFT_26742"/>
<dbReference type="AlphaFoldDB" id="E1ZNU2"/>
<dbReference type="GeneID" id="17351935"/>
<dbReference type="InterPro" id="IPR001245">
    <property type="entry name" value="Ser-Thr/Tyr_kinase_cat_dom"/>
</dbReference>
<dbReference type="EMBL" id="GL433856">
    <property type="protein sequence ID" value="EFN52472.1"/>
    <property type="molecule type" value="Genomic_DNA"/>
</dbReference>
<gene>
    <name evidence="2" type="ORF">CHLNCDRAFT_26742</name>
</gene>
<proteinExistence type="predicted"/>
<dbReference type="Gene3D" id="3.30.200.20">
    <property type="entry name" value="Phosphorylase Kinase, domain 1"/>
    <property type="match status" value="1"/>
</dbReference>
<dbReference type="PROSITE" id="PS00108">
    <property type="entry name" value="PROTEIN_KINASE_ST"/>
    <property type="match status" value="1"/>
</dbReference>
<evidence type="ECO:0000313" key="2">
    <source>
        <dbReference type="EMBL" id="EFN52472.1"/>
    </source>
</evidence>
<name>E1ZNU2_CHLVA</name>
<dbReference type="Proteomes" id="UP000008141">
    <property type="component" value="Unassembled WGS sequence"/>
</dbReference>
<organism evidence="3">
    <name type="scientific">Chlorella variabilis</name>
    <name type="common">Green alga</name>
    <dbReference type="NCBI Taxonomy" id="554065"/>
    <lineage>
        <taxon>Eukaryota</taxon>
        <taxon>Viridiplantae</taxon>
        <taxon>Chlorophyta</taxon>
        <taxon>core chlorophytes</taxon>
        <taxon>Trebouxiophyceae</taxon>
        <taxon>Chlorellales</taxon>
        <taxon>Chlorellaceae</taxon>
        <taxon>Chlorella clade</taxon>
        <taxon>Chlorella</taxon>
    </lineage>
</organism>